<evidence type="ECO:0000313" key="3">
    <source>
        <dbReference type="EMBL" id="KAG1827184.1"/>
    </source>
</evidence>
<accession>A0A9P7JJW3</accession>
<dbReference type="Gene3D" id="2.40.50.40">
    <property type="match status" value="1"/>
</dbReference>
<name>A0A9P7JJW3_9AGAM</name>
<organism evidence="3 4">
    <name type="scientific">Suillus subaureus</name>
    <dbReference type="NCBI Taxonomy" id="48587"/>
    <lineage>
        <taxon>Eukaryota</taxon>
        <taxon>Fungi</taxon>
        <taxon>Dikarya</taxon>
        <taxon>Basidiomycota</taxon>
        <taxon>Agaricomycotina</taxon>
        <taxon>Agaricomycetes</taxon>
        <taxon>Agaricomycetidae</taxon>
        <taxon>Boletales</taxon>
        <taxon>Suillineae</taxon>
        <taxon>Suillaceae</taxon>
        <taxon>Suillus</taxon>
    </lineage>
</organism>
<dbReference type="OrthoDB" id="331341at2759"/>
<proteinExistence type="predicted"/>
<gene>
    <name evidence="3" type="ORF">BJ212DRAFT_1310757</name>
</gene>
<feature type="region of interest" description="Disordered" evidence="1">
    <location>
        <begin position="83"/>
        <end position="240"/>
    </location>
</feature>
<dbReference type="RefSeq" id="XP_041200031.1">
    <property type="nucleotide sequence ID" value="XM_041333992.1"/>
</dbReference>
<feature type="compositionally biased region" description="Basic and acidic residues" evidence="1">
    <location>
        <begin position="131"/>
        <end position="144"/>
    </location>
</feature>
<dbReference type="GeneID" id="64628009"/>
<dbReference type="PROSITE" id="PS50013">
    <property type="entry name" value="CHROMO_2"/>
    <property type="match status" value="1"/>
</dbReference>
<feature type="compositionally biased region" description="Acidic residues" evidence="1">
    <location>
        <begin position="109"/>
        <end position="119"/>
    </location>
</feature>
<sequence length="737" mass="79868">MSDAEYEVESVTKARVEAKRGKKIIWKYHVKWKGYSWDDSTWEPERSFTYGSKHFLKTFWAHALTRGRDHTNPLLFETGEEVHVSGFPGASPRPENKSSRDNLQGPSETFEDDASDDEPLTTKKRRRRQKATGEPRAKRKRESEPGTAGNASTQRVRAFGPKSKARSSPLAKQRRASSPGPRGARQLSLTKLTDTDAEGELDMELFGEVEEVAGELMQTSPDDPDTRDVPNSHVEPPKVNGTVVEFEDLRSYSPDIEDTIEVSQVLTEDAVLSADEGRSSPDPLFDSPSQPRNGEGSGPPAEPVVPHHRARAANPLVKFIDPAPLMDKNSGAAIPAKTRLISGQPSNSSQDSGSHTSRKTRPKPAPGGRSVGSRGKNRSSLLTAVKGGLTSVKGRFGRAKDVREESQSIEDPAPSHFPEEEFAITSWSDEDAAGETDHEHQATASLAGQVGPKSTYAPAPLPVPSGQELLEIAGLKRDADALPDFEDEANVEQSPQPTNVISVETLADDVPTEEAASPATPAVEDEAARKSLAEAKEQLFPSMQASASVTSISSSSWKTSKDNTIFGPMYKLQEPAQEPNGVNESVPTFKLILNANAPVPLVLKDSNNMKGVSFTDIYADKSLDGRAGTFYLLEDAVRIVSTFSGLGSARVVLDSSADDSHKTQFDVFQQRLHSGQTFVTKAGKELLVFFSSQNMEISAKLSPPQILIGLANTVLLMRVQITDSTGYANAVMQITAV</sequence>
<dbReference type="SUPFAM" id="SSF54160">
    <property type="entry name" value="Chromo domain-like"/>
    <property type="match status" value="1"/>
</dbReference>
<evidence type="ECO:0000256" key="1">
    <source>
        <dbReference type="SAM" id="MobiDB-lite"/>
    </source>
</evidence>
<dbReference type="InterPro" id="IPR000953">
    <property type="entry name" value="Chromo/chromo_shadow_dom"/>
</dbReference>
<comment type="caution">
    <text evidence="3">The sequence shown here is derived from an EMBL/GenBank/DDBJ whole genome shotgun (WGS) entry which is preliminary data.</text>
</comment>
<evidence type="ECO:0000259" key="2">
    <source>
        <dbReference type="PROSITE" id="PS50013"/>
    </source>
</evidence>
<reference evidence="3" key="1">
    <citation type="journal article" date="2020" name="New Phytol.">
        <title>Comparative genomics reveals dynamic genome evolution in host specialist ectomycorrhizal fungi.</title>
        <authorList>
            <person name="Lofgren L.A."/>
            <person name="Nguyen N.H."/>
            <person name="Vilgalys R."/>
            <person name="Ruytinx J."/>
            <person name="Liao H.L."/>
            <person name="Branco S."/>
            <person name="Kuo A."/>
            <person name="LaButti K."/>
            <person name="Lipzen A."/>
            <person name="Andreopoulos W."/>
            <person name="Pangilinan J."/>
            <person name="Riley R."/>
            <person name="Hundley H."/>
            <person name="Na H."/>
            <person name="Barry K."/>
            <person name="Grigoriev I.V."/>
            <person name="Stajich J.E."/>
            <person name="Kennedy P.G."/>
        </authorList>
    </citation>
    <scope>NUCLEOTIDE SEQUENCE</scope>
    <source>
        <strain evidence="3">MN1</strain>
    </source>
</reference>
<dbReference type="EMBL" id="JABBWG010000001">
    <property type="protein sequence ID" value="KAG1827184.1"/>
    <property type="molecule type" value="Genomic_DNA"/>
</dbReference>
<feature type="compositionally biased region" description="Acidic residues" evidence="1">
    <location>
        <begin position="195"/>
        <end position="213"/>
    </location>
</feature>
<dbReference type="AlphaFoldDB" id="A0A9P7JJW3"/>
<dbReference type="Pfam" id="PF00385">
    <property type="entry name" value="Chromo"/>
    <property type="match status" value="1"/>
</dbReference>
<protein>
    <recommendedName>
        <fullName evidence="2">Chromo domain-containing protein</fullName>
    </recommendedName>
</protein>
<evidence type="ECO:0000313" key="4">
    <source>
        <dbReference type="Proteomes" id="UP000807769"/>
    </source>
</evidence>
<keyword evidence="4" id="KW-1185">Reference proteome</keyword>
<dbReference type="InterPro" id="IPR016197">
    <property type="entry name" value="Chromo-like_dom_sf"/>
</dbReference>
<feature type="domain" description="Chromo" evidence="2">
    <location>
        <begin position="6"/>
        <end position="71"/>
    </location>
</feature>
<dbReference type="SMART" id="SM00298">
    <property type="entry name" value="CHROMO"/>
    <property type="match status" value="1"/>
</dbReference>
<feature type="region of interest" description="Disordered" evidence="1">
    <location>
        <begin position="267"/>
        <end position="310"/>
    </location>
</feature>
<dbReference type="CDD" id="cd18968">
    <property type="entry name" value="chromodomain"/>
    <property type="match status" value="1"/>
</dbReference>
<feature type="region of interest" description="Disordered" evidence="1">
    <location>
        <begin position="322"/>
        <end position="464"/>
    </location>
</feature>
<dbReference type="GO" id="GO:0006338">
    <property type="term" value="P:chromatin remodeling"/>
    <property type="evidence" value="ECO:0007669"/>
    <property type="project" value="UniProtKB-ARBA"/>
</dbReference>
<dbReference type="InterPro" id="IPR023780">
    <property type="entry name" value="Chromo_domain"/>
</dbReference>
<feature type="compositionally biased region" description="Polar residues" evidence="1">
    <location>
        <begin position="341"/>
        <end position="355"/>
    </location>
</feature>
<dbReference type="Proteomes" id="UP000807769">
    <property type="component" value="Unassembled WGS sequence"/>
</dbReference>